<dbReference type="EMBL" id="JSZA02000020">
    <property type="protein sequence ID" value="KHD06345.1"/>
    <property type="molecule type" value="Genomic_DNA"/>
</dbReference>
<name>A0A0A6P649_9GAMM</name>
<sequence length="65" mass="7262">MCKVRNSKNTEKRVEYIVLFVISIGATIKDCPYKNGCSDEHFCATKTFASKTVILAAHEPIVPPF</sequence>
<gene>
    <name evidence="1" type="ORF">PN36_06915</name>
</gene>
<dbReference type="Proteomes" id="UP000030428">
    <property type="component" value="Unassembled WGS sequence"/>
</dbReference>
<comment type="caution">
    <text evidence="1">The sequence shown here is derived from an EMBL/GenBank/DDBJ whole genome shotgun (WGS) entry which is preliminary data.</text>
</comment>
<evidence type="ECO:0000313" key="1">
    <source>
        <dbReference type="EMBL" id="KHD06345.1"/>
    </source>
</evidence>
<dbReference type="AlphaFoldDB" id="A0A0A6P649"/>
<organism evidence="1 2">
    <name type="scientific">Candidatus Thiomargarita nelsonii</name>
    <dbReference type="NCBI Taxonomy" id="1003181"/>
    <lineage>
        <taxon>Bacteria</taxon>
        <taxon>Pseudomonadati</taxon>
        <taxon>Pseudomonadota</taxon>
        <taxon>Gammaproteobacteria</taxon>
        <taxon>Thiotrichales</taxon>
        <taxon>Thiotrichaceae</taxon>
        <taxon>Thiomargarita</taxon>
    </lineage>
</organism>
<proteinExistence type="predicted"/>
<reference evidence="1 2" key="1">
    <citation type="journal article" date="2016" name="Front. Microbiol.">
        <title>Single-Cell (Meta-)Genomics of a Dimorphic Candidatus Thiomargarita nelsonii Reveals Genomic Plasticity.</title>
        <authorList>
            <person name="Flood B.E."/>
            <person name="Fliss P."/>
            <person name="Jones D.S."/>
            <person name="Dick G.J."/>
            <person name="Jain S."/>
            <person name="Kaster A.K."/>
            <person name="Winkel M."/>
            <person name="Mussmann M."/>
            <person name="Bailey J."/>
        </authorList>
    </citation>
    <scope>NUCLEOTIDE SEQUENCE [LARGE SCALE GENOMIC DNA]</scope>
    <source>
        <strain evidence="1">Hydrate Ridge</strain>
    </source>
</reference>
<evidence type="ECO:0000313" key="2">
    <source>
        <dbReference type="Proteomes" id="UP000030428"/>
    </source>
</evidence>
<protein>
    <submittedName>
        <fullName evidence="1">Uncharacterized protein</fullName>
    </submittedName>
</protein>
<accession>A0A0A6P649</accession>
<keyword evidence="2" id="KW-1185">Reference proteome</keyword>